<keyword evidence="5" id="KW-0648">Protein biosynthesis</keyword>
<dbReference type="SUPFAM" id="SSF100950">
    <property type="entry name" value="NagB/RpiA/CoA transferase-like"/>
    <property type="match status" value="1"/>
</dbReference>
<evidence type="ECO:0000256" key="7">
    <source>
        <dbReference type="ARBA" id="ARBA00044228"/>
    </source>
</evidence>
<evidence type="ECO:0000256" key="3">
    <source>
        <dbReference type="ARBA" id="ARBA00022490"/>
    </source>
</evidence>
<reference evidence="10 11" key="1">
    <citation type="journal article" date="2015" name="Mol. Biochem. Parasitol.">
        <title>Identification of polymorphic genes for use in assemblage B genotyping assays through comparative genomics of multiple assemblage B Giardia duodenalis isolates.</title>
        <authorList>
            <person name="Wielinga C."/>
            <person name="Thompson R.C."/>
            <person name="Monis P."/>
            <person name="Ryan U."/>
        </authorList>
    </citation>
    <scope>NUCLEOTIDE SEQUENCE [LARGE SCALE GENOMIC DNA]</scope>
    <source>
        <strain evidence="10 11">BAH15c1</strain>
    </source>
</reference>
<evidence type="ECO:0000256" key="4">
    <source>
        <dbReference type="ARBA" id="ARBA00022540"/>
    </source>
</evidence>
<sequence length="386" mass="42614">MIKMGSAEFLTNELEILKQIKDAEEDKFQVVLLMIRYVIELVKKLEFSSAEDIVSKMDNRISRLQSLLPLNLLITNVGKRCIACVVEVLHENGVIRPTIPLFEQNRSPDDFTMSPKLQGCMIDRLHSYAEHICSIRLKPCDLNPRAYNTGASVGYCSPSELMGSLTARANAKLKTLSTVDSLVDEHRSVRNKFSQAITHGDIVLVVSPGIQLCNYLTSLYMSGVGFELVVLENEPLRDGLHAALYFSNFGIPTSLIADSALMIFLPKIAVLFLEPEFVFNNGAAVASSGSVLAAMAAKIYNIPVNCLCETFQFCTAYPSSLSTLILSANPAEILPDADSYDTFKKTTIKAPLAGYIEPDCIDYYITSEGIFKPKAIFQLLQAIMNI</sequence>
<organism evidence="10 11">
    <name type="scientific">Giardia duodenalis assemblage B</name>
    <dbReference type="NCBI Taxonomy" id="1394984"/>
    <lineage>
        <taxon>Eukaryota</taxon>
        <taxon>Metamonada</taxon>
        <taxon>Diplomonadida</taxon>
        <taxon>Hexamitidae</taxon>
        <taxon>Giardiinae</taxon>
        <taxon>Giardia</taxon>
    </lineage>
</organism>
<dbReference type="GO" id="GO:0005851">
    <property type="term" value="C:eukaryotic translation initiation factor 2B complex"/>
    <property type="evidence" value="ECO:0007669"/>
    <property type="project" value="TreeGrafter"/>
</dbReference>
<gene>
    <name evidence="10" type="ORF">QR46_4063</name>
</gene>
<accession>A0A132NPP9</accession>
<dbReference type="AlphaFoldDB" id="A0A132NPP9"/>
<dbReference type="OrthoDB" id="10249309at2759"/>
<name>A0A132NPP9_GIAIN</name>
<keyword evidence="4 10" id="KW-0396">Initiation factor</keyword>
<evidence type="ECO:0000256" key="9">
    <source>
        <dbReference type="RuleBase" id="RU003814"/>
    </source>
</evidence>
<comment type="caution">
    <text evidence="10">The sequence shown here is derived from an EMBL/GenBank/DDBJ whole genome shotgun (WGS) entry which is preliminary data.</text>
</comment>
<dbReference type="GO" id="GO:0005829">
    <property type="term" value="C:cytosol"/>
    <property type="evidence" value="ECO:0007669"/>
    <property type="project" value="UniProtKB-SubCell"/>
</dbReference>
<protein>
    <recommendedName>
        <fullName evidence="6">Translation initiation factor eIF2B subunit beta</fullName>
    </recommendedName>
    <alternativeName>
        <fullName evidence="7">eIF2B GDP-GTP exchange factor subunit beta</fullName>
    </alternativeName>
</protein>
<dbReference type="EMBL" id="JXTI01000144">
    <property type="protein sequence ID" value="KWX11971.1"/>
    <property type="molecule type" value="Genomic_DNA"/>
</dbReference>
<dbReference type="InterPro" id="IPR000649">
    <property type="entry name" value="IF-2B-related"/>
</dbReference>
<dbReference type="VEuPathDB" id="GiardiaDB:QR46_4063"/>
<dbReference type="Gene3D" id="3.40.50.10470">
    <property type="entry name" value="Translation initiation factor eif-2b, domain 2"/>
    <property type="match status" value="1"/>
</dbReference>
<dbReference type="GO" id="GO:0003743">
    <property type="term" value="F:translation initiation factor activity"/>
    <property type="evidence" value="ECO:0007669"/>
    <property type="project" value="UniProtKB-KW"/>
</dbReference>
<evidence type="ECO:0000256" key="1">
    <source>
        <dbReference type="ARBA" id="ARBA00004514"/>
    </source>
</evidence>
<dbReference type="Proteomes" id="UP000070089">
    <property type="component" value="Unassembled WGS sequence"/>
</dbReference>
<comment type="subunit">
    <text evidence="8">Component of the translation initiation factor 2B (eIF2B) complex which is a heterodecamer of two sets of five different subunits: alpha, beta, gamma, delta and epsilon. Subunits alpha, beta and delta comprise a regulatory subcomplex and subunits epsilon and gamma comprise a catalytic subcomplex. Within the complex, the hexameric regulatory complex resides at the center, with the two heterodimeric catalytic subcomplexes bound on opposite sides.</text>
</comment>
<comment type="similarity">
    <text evidence="2 9">Belongs to the eIF-2B alpha/beta/delta subunits family.</text>
</comment>
<dbReference type="InterPro" id="IPR042529">
    <property type="entry name" value="IF_2B-like_C"/>
</dbReference>
<proteinExistence type="inferred from homology"/>
<dbReference type="InterPro" id="IPR037171">
    <property type="entry name" value="NagB/RpiA_transferase-like"/>
</dbReference>
<evidence type="ECO:0000256" key="5">
    <source>
        <dbReference type="ARBA" id="ARBA00022917"/>
    </source>
</evidence>
<dbReference type="PANTHER" id="PTHR45859:SF1">
    <property type="entry name" value="TRANSLATION INITIATION FACTOR EIF-2B SUBUNIT BETA"/>
    <property type="match status" value="1"/>
</dbReference>
<evidence type="ECO:0000313" key="11">
    <source>
        <dbReference type="Proteomes" id="UP000070089"/>
    </source>
</evidence>
<comment type="subcellular location">
    <subcellularLocation>
        <location evidence="1">Cytoplasm</location>
        <location evidence="1">Cytosol</location>
    </subcellularLocation>
</comment>
<keyword evidence="3" id="KW-0963">Cytoplasm</keyword>
<evidence type="ECO:0000256" key="2">
    <source>
        <dbReference type="ARBA" id="ARBA00007251"/>
    </source>
</evidence>
<evidence type="ECO:0000256" key="8">
    <source>
        <dbReference type="ARBA" id="ARBA00046432"/>
    </source>
</evidence>
<dbReference type="GO" id="GO:0005085">
    <property type="term" value="F:guanyl-nucleotide exchange factor activity"/>
    <property type="evidence" value="ECO:0007669"/>
    <property type="project" value="TreeGrafter"/>
</dbReference>
<dbReference type="InterPro" id="IPR051855">
    <property type="entry name" value="eIF2B_beta_subunit"/>
</dbReference>
<dbReference type="PANTHER" id="PTHR45859">
    <property type="entry name" value="TRANSLATION INITIATION FACTOR EIF-2B SUBUNIT BETA"/>
    <property type="match status" value="1"/>
</dbReference>
<evidence type="ECO:0000256" key="6">
    <source>
        <dbReference type="ARBA" id="ARBA00044122"/>
    </source>
</evidence>
<evidence type="ECO:0000313" key="10">
    <source>
        <dbReference type="EMBL" id="KWX11971.1"/>
    </source>
</evidence>
<dbReference type="Pfam" id="PF01008">
    <property type="entry name" value="IF-2B"/>
    <property type="match status" value="1"/>
</dbReference>